<name>A0A1F5GZ26_9BACT</name>
<dbReference type="CDD" id="cd05830">
    <property type="entry name" value="Sortase_E"/>
    <property type="match status" value="1"/>
</dbReference>
<dbReference type="Proteomes" id="UP000176740">
    <property type="component" value="Unassembled WGS sequence"/>
</dbReference>
<dbReference type="Gene3D" id="2.40.260.10">
    <property type="entry name" value="Sortase"/>
    <property type="match status" value="1"/>
</dbReference>
<proteinExistence type="predicted"/>
<dbReference type="InterPro" id="IPR023365">
    <property type="entry name" value="Sortase_dom-sf"/>
</dbReference>
<dbReference type="STRING" id="1797725.A3A49_00795"/>
<gene>
    <name evidence="3" type="ORF">A3A49_00795</name>
</gene>
<feature type="transmembrane region" description="Helical" evidence="2">
    <location>
        <begin position="25"/>
        <end position="48"/>
    </location>
</feature>
<keyword evidence="1" id="KW-0378">Hydrolase</keyword>
<keyword evidence="2" id="KW-0472">Membrane</keyword>
<dbReference type="InterPro" id="IPR005754">
    <property type="entry name" value="Sortase"/>
</dbReference>
<evidence type="ECO:0000256" key="1">
    <source>
        <dbReference type="ARBA" id="ARBA00022801"/>
    </source>
</evidence>
<dbReference type="AlphaFoldDB" id="A0A1F5GZ26"/>
<keyword evidence="2" id="KW-0812">Transmembrane</keyword>
<evidence type="ECO:0000256" key="2">
    <source>
        <dbReference type="SAM" id="Phobius"/>
    </source>
</evidence>
<dbReference type="GO" id="GO:0016787">
    <property type="term" value="F:hydrolase activity"/>
    <property type="evidence" value="ECO:0007669"/>
    <property type="project" value="UniProtKB-KW"/>
</dbReference>
<reference evidence="3 4" key="1">
    <citation type="journal article" date="2016" name="Nat. Commun.">
        <title>Thousands of microbial genomes shed light on interconnected biogeochemical processes in an aquifer system.</title>
        <authorList>
            <person name="Anantharaman K."/>
            <person name="Brown C.T."/>
            <person name="Hug L.A."/>
            <person name="Sharon I."/>
            <person name="Castelle C.J."/>
            <person name="Probst A.J."/>
            <person name="Thomas B.C."/>
            <person name="Singh A."/>
            <person name="Wilkins M.J."/>
            <person name="Karaoz U."/>
            <person name="Brodie E.L."/>
            <person name="Williams K.H."/>
            <person name="Hubbard S.S."/>
            <person name="Banfield J.F."/>
        </authorList>
    </citation>
    <scope>NUCLEOTIDE SEQUENCE [LARGE SCALE GENOMIC DNA]</scope>
</reference>
<keyword evidence="2" id="KW-1133">Transmembrane helix</keyword>
<dbReference type="InterPro" id="IPR042003">
    <property type="entry name" value="Sortase_E"/>
</dbReference>
<comment type="caution">
    <text evidence="3">The sequence shown here is derived from an EMBL/GenBank/DDBJ whole genome shotgun (WGS) entry which is preliminary data.</text>
</comment>
<evidence type="ECO:0000313" key="4">
    <source>
        <dbReference type="Proteomes" id="UP000176740"/>
    </source>
</evidence>
<dbReference type="Pfam" id="PF04203">
    <property type="entry name" value="Sortase"/>
    <property type="match status" value="1"/>
</dbReference>
<organism evidence="3 4">
    <name type="scientific">Candidatus Curtissbacteria bacterium RIFCSPLOWO2_01_FULL_38_11b</name>
    <dbReference type="NCBI Taxonomy" id="1797725"/>
    <lineage>
        <taxon>Bacteria</taxon>
        <taxon>Candidatus Curtissiibacteriota</taxon>
    </lineage>
</organism>
<dbReference type="SUPFAM" id="SSF63817">
    <property type="entry name" value="Sortase"/>
    <property type="match status" value="1"/>
</dbReference>
<evidence type="ECO:0000313" key="3">
    <source>
        <dbReference type="EMBL" id="OGD97055.1"/>
    </source>
</evidence>
<sequence length="239" mass="26740">MDLEIYSKDPPSSNSLSLLQRTDRYFYTILTIIGLASILFALWPYLVWQVSTMPKLTSHVKNVPVPQSKVLSASTSYAENIQVVKDSDGFSYFATTYKPQGQRPKEFYVTIPKLKIFKAIAKVDSLNFKQNLSHFPGSALPGEVGNVFITGHSVLPQFNDPKNYLAIFTKLSELEIGDKIEVNIGDKYYEYLVQYAKVVDPHDLSVIRPISANGKNLTLMTCVPPGTSLKRLVVITSLI</sequence>
<accession>A0A1F5GZ26</accession>
<dbReference type="EMBL" id="MFBO01000039">
    <property type="protein sequence ID" value="OGD97055.1"/>
    <property type="molecule type" value="Genomic_DNA"/>
</dbReference>
<evidence type="ECO:0008006" key="5">
    <source>
        <dbReference type="Google" id="ProtNLM"/>
    </source>
</evidence>
<dbReference type="NCBIfam" id="TIGR01076">
    <property type="entry name" value="sortase_fam"/>
    <property type="match status" value="1"/>
</dbReference>
<protein>
    <recommendedName>
        <fullName evidence="5">Sortase</fullName>
    </recommendedName>
</protein>